<gene>
    <name evidence="2" type="ORF">C791_5828</name>
</gene>
<dbReference type="AlphaFoldDB" id="M2PK05"/>
<organism evidence="2 3">
    <name type="scientific">Amycolatopsis azurea DSM 43854</name>
    <dbReference type="NCBI Taxonomy" id="1238180"/>
    <lineage>
        <taxon>Bacteria</taxon>
        <taxon>Bacillati</taxon>
        <taxon>Actinomycetota</taxon>
        <taxon>Actinomycetes</taxon>
        <taxon>Pseudonocardiales</taxon>
        <taxon>Pseudonocardiaceae</taxon>
        <taxon>Amycolatopsis</taxon>
    </lineage>
</organism>
<dbReference type="EMBL" id="ANMG01000055">
    <property type="protein sequence ID" value="EMD24808.1"/>
    <property type="molecule type" value="Genomic_DNA"/>
</dbReference>
<proteinExistence type="predicted"/>
<sequence>MRSAPSSWTNVDICGRYPGSRIRGGSGLPGSRQWPSLRERRSPVTVAGPHRILTGFPAPQTCGHHKVGSPTMSRLWRTPQLDRSAERWVGQSGASAWVKGTLPASHSPKVPFT</sequence>
<protein>
    <submittedName>
        <fullName evidence="2">Uncharacterized protein</fullName>
    </submittedName>
</protein>
<evidence type="ECO:0000256" key="1">
    <source>
        <dbReference type="SAM" id="MobiDB-lite"/>
    </source>
</evidence>
<feature type="region of interest" description="Disordered" evidence="1">
    <location>
        <begin position="19"/>
        <end position="44"/>
    </location>
</feature>
<dbReference type="Proteomes" id="UP000014137">
    <property type="component" value="Unassembled WGS sequence"/>
</dbReference>
<reference evidence="2 3" key="1">
    <citation type="submission" date="2012-10" db="EMBL/GenBank/DDBJ databases">
        <title>Genome assembly of Amycolatopsis azurea DSM 43854.</title>
        <authorList>
            <person name="Khatri I."/>
            <person name="Kaur I."/>
            <person name="Subramanian S."/>
            <person name="Mayilraj S."/>
        </authorList>
    </citation>
    <scope>NUCLEOTIDE SEQUENCE [LARGE SCALE GENOMIC DNA]</scope>
    <source>
        <strain evidence="2 3">DSM 43854</strain>
    </source>
</reference>
<evidence type="ECO:0000313" key="2">
    <source>
        <dbReference type="EMBL" id="EMD24808.1"/>
    </source>
</evidence>
<dbReference type="PATRIC" id="fig|1238180.3.peg.5744"/>
<evidence type="ECO:0000313" key="3">
    <source>
        <dbReference type="Proteomes" id="UP000014137"/>
    </source>
</evidence>
<accession>M2PK05</accession>
<comment type="caution">
    <text evidence="2">The sequence shown here is derived from an EMBL/GenBank/DDBJ whole genome shotgun (WGS) entry which is preliminary data.</text>
</comment>
<name>M2PK05_9PSEU</name>